<gene>
    <name evidence="2" type="ORF">QFW77_08600</name>
</gene>
<sequence length="102" mass="11676">MNPLVELNLALVLFLPWFLILGVLFWHYPRQPRGTARRLFDGAALLLAVAAFLASVYWAHDSADPAYGRMWRQVLATAVGYGVYLAVMTVAFLVRARWLRRR</sequence>
<organism evidence="2 3">
    <name type="scientific">Luteimonas endophytica</name>
    <dbReference type="NCBI Taxonomy" id="3042023"/>
    <lineage>
        <taxon>Bacteria</taxon>
        <taxon>Pseudomonadati</taxon>
        <taxon>Pseudomonadota</taxon>
        <taxon>Gammaproteobacteria</taxon>
        <taxon>Lysobacterales</taxon>
        <taxon>Lysobacteraceae</taxon>
        <taxon>Luteimonas</taxon>
    </lineage>
</organism>
<protein>
    <recommendedName>
        <fullName evidence="4">Transmembrane protein</fullName>
    </recommendedName>
</protein>
<keyword evidence="1" id="KW-1133">Transmembrane helix</keyword>
<comment type="caution">
    <text evidence="2">The sequence shown here is derived from an EMBL/GenBank/DDBJ whole genome shotgun (WGS) entry which is preliminary data.</text>
</comment>
<accession>A0ABT6J893</accession>
<feature type="transmembrane region" description="Helical" evidence="1">
    <location>
        <begin position="39"/>
        <end position="59"/>
    </location>
</feature>
<feature type="transmembrane region" description="Helical" evidence="1">
    <location>
        <begin position="6"/>
        <end position="27"/>
    </location>
</feature>
<reference evidence="2 3" key="1">
    <citation type="submission" date="2023-04" db="EMBL/GenBank/DDBJ databases">
        <title>Luteimonas endophyticus RD2P54.</title>
        <authorList>
            <person name="Sun J.-Q."/>
        </authorList>
    </citation>
    <scope>NUCLEOTIDE SEQUENCE [LARGE SCALE GENOMIC DNA]</scope>
    <source>
        <strain evidence="2 3">RD2P54</strain>
    </source>
</reference>
<keyword evidence="1" id="KW-0812">Transmembrane</keyword>
<evidence type="ECO:0000313" key="3">
    <source>
        <dbReference type="Proteomes" id="UP001156940"/>
    </source>
</evidence>
<dbReference type="Proteomes" id="UP001156940">
    <property type="component" value="Unassembled WGS sequence"/>
</dbReference>
<feature type="transmembrane region" description="Helical" evidence="1">
    <location>
        <begin position="71"/>
        <end position="94"/>
    </location>
</feature>
<evidence type="ECO:0000313" key="2">
    <source>
        <dbReference type="EMBL" id="MDH5823047.1"/>
    </source>
</evidence>
<evidence type="ECO:0000256" key="1">
    <source>
        <dbReference type="SAM" id="Phobius"/>
    </source>
</evidence>
<name>A0ABT6J893_9GAMM</name>
<keyword evidence="3" id="KW-1185">Reference proteome</keyword>
<keyword evidence="1" id="KW-0472">Membrane</keyword>
<dbReference type="EMBL" id="JARXRM010000028">
    <property type="protein sequence ID" value="MDH5823047.1"/>
    <property type="molecule type" value="Genomic_DNA"/>
</dbReference>
<dbReference type="RefSeq" id="WP_280574102.1">
    <property type="nucleotide sequence ID" value="NZ_JARXRM010000028.1"/>
</dbReference>
<evidence type="ECO:0008006" key="4">
    <source>
        <dbReference type="Google" id="ProtNLM"/>
    </source>
</evidence>
<proteinExistence type="predicted"/>